<dbReference type="InParanoid" id="A0A2J7R0D0"/>
<comment type="caution">
    <text evidence="1">The sequence shown here is derived from an EMBL/GenBank/DDBJ whole genome shotgun (WGS) entry which is preliminary data.</text>
</comment>
<sequence length="141" mass="15696">MPLAWIHNLPREYAEKFASELGVSVQGTLDYLPKKLKDKWRALEACLPPHITDKFAASTDVAGTSMVKIQRGVVHAQVSYAQNILSVFLPPRIRESPLSKYALDLFKSHTEDLAQFIMSVLSAAGILEYQVSESALVRLIV</sequence>
<protein>
    <submittedName>
        <fullName evidence="1">Uncharacterized protein</fullName>
    </submittedName>
</protein>
<keyword evidence="2" id="KW-1185">Reference proteome</keyword>
<gene>
    <name evidence="1" type="ORF">B7P43_G16460</name>
</gene>
<evidence type="ECO:0000313" key="1">
    <source>
        <dbReference type="EMBL" id="PNF34291.1"/>
    </source>
</evidence>
<accession>A0A2J7R0D0</accession>
<dbReference type="EMBL" id="NEVH01008253">
    <property type="protein sequence ID" value="PNF34291.1"/>
    <property type="molecule type" value="Genomic_DNA"/>
</dbReference>
<proteinExistence type="predicted"/>
<reference evidence="1 2" key="1">
    <citation type="submission" date="2017-12" db="EMBL/GenBank/DDBJ databases">
        <title>Hemimetabolous genomes reveal molecular basis of termite eusociality.</title>
        <authorList>
            <person name="Harrison M.C."/>
            <person name="Jongepier E."/>
            <person name="Robertson H.M."/>
            <person name="Arning N."/>
            <person name="Bitard-Feildel T."/>
            <person name="Chao H."/>
            <person name="Childers C.P."/>
            <person name="Dinh H."/>
            <person name="Doddapaneni H."/>
            <person name="Dugan S."/>
            <person name="Gowin J."/>
            <person name="Greiner C."/>
            <person name="Han Y."/>
            <person name="Hu H."/>
            <person name="Hughes D.S.T."/>
            <person name="Huylmans A.-K."/>
            <person name="Kemena C."/>
            <person name="Kremer L.P.M."/>
            <person name="Lee S.L."/>
            <person name="Lopez-Ezquerra A."/>
            <person name="Mallet L."/>
            <person name="Monroy-Kuhn J.M."/>
            <person name="Moser A."/>
            <person name="Murali S.C."/>
            <person name="Muzny D.M."/>
            <person name="Otani S."/>
            <person name="Piulachs M.-D."/>
            <person name="Poelchau M."/>
            <person name="Qu J."/>
            <person name="Schaub F."/>
            <person name="Wada-Katsumata A."/>
            <person name="Worley K.C."/>
            <person name="Xie Q."/>
            <person name="Ylla G."/>
            <person name="Poulsen M."/>
            <person name="Gibbs R.A."/>
            <person name="Schal C."/>
            <person name="Richards S."/>
            <person name="Belles X."/>
            <person name="Korb J."/>
            <person name="Bornberg-Bauer E."/>
        </authorList>
    </citation>
    <scope>NUCLEOTIDE SEQUENCE [LARGE SCALE GENOMIC DNA]</scope>
    <source>
        <tissue evidence="1">Whole body</tissue>
    </source>
</reference>
<organism evidence="1 2">
    <name type="scientific">Cryptotermes secundus</name>
    <dbReference type="NCBI Taxonomy" id="105785"/>
    <lineage>
        <taxon>Eukaryota</taxon>
        <taxon>Metazoa</taxon>
        <taxon>Ecdysozoa</taxon>
        <taxon>Arthropoda</taxon>
        <taxon>Hexapoda</taxon>
        <taxon>Insecta</taxon>
        <taxon>Pterygota</taxon>
        <taxon>Neoptera</taxon>
        <taxon>Polyneoptera</taxon>
        <taxon>Dictyoptera</taxon>
        <taxon>Blattodea</taxon>
        <taxon>Blattoidea</taxon>
        <taxon>Termitoidae</taxon>
        <taxon>Kalotermitidae</taxon>
        <taxon>Cryptotermitinae</taxon>
        <taxon>Cryptotermes</taxon>
    </lineage>
</organism>
<dbReference type="AlphaFoldDB" id="A0A2J7R0D0"/>
<evidence type="ECO:0000313" key="2">
    <source>
        <dbReference type="Proteomes" id="UP000235965"/>
    </source>
</evidence>
<dbReference type="Proteomes" id="UP000235965">
    <property type="component" value="Unassembled WGS sequence"/>
</dbReference>
<name>A0A2J7R0D0_9NEOP</name>